<evidence type="ECO:0000313" key="3">
    <source>
        <dbReference type="Proteomes" id="UP000006056"/>
    </source>
</evidence>
<evidence type="ECO:0000256" key="1">
    <source>
        <dbReference type="SAM" id="MobiDB-lite"/>
    </source>
</evidence>
<protein>
    <submittedName>
        <fullName evidence="2">Uncharacterized protein</fullName>
    </submittedName>
</protein>
<evidence type="ECO:0000313" key="2">
    <source>
        <dbReference type="EMBL" id="AFL89264.1"/>
    </source>
</evidence>
<keyword evidence="3" id="KW-1185">Reference proteome</keyword>
<accession>I3ZJ46</accession>
<dbReference type="EMBL" id="CP003379">
    <property type="protein sequence ID" value="AFL89264.1"/>
    <property type="molecule type" value="Genomic_DNA"/>
</dbReference>
<dbReference type="HOGENOM" id="CLU_2182689_0_0_0"/>
<dbReference type="Proteomes" id="UP000006056">
    <property type="component" value="Chromosome"/>
</dbReference>
<gene>
    <name evidence="2" type="ordered locus">Terro_3032</name>
</gene>
<dbReference type="RefSeq" id="WP_014786528.1">
    <property type="nucleotide sequence ID" value="NC_018014.1"/>
</dbReference>
<dbReference type="OrthoDB" id="120563at2"/>
<feature type="region of interest" description="Disordered" evidence="1">
    <location>
        <begin position="51"/>
        <end position="78"/>
    </location>
</feature>
<reference evidence="2 3" key="1">
    <citation type="submission" date="2012-06" db="EMBL/GenBank/DDBJ databases">
        <title>Complete genome of Terriglobus roseus DSM 18391.</title>
        <authorList>
            <consortium name="US DOE Joint Genome Institute (JGI-PGF)"/>
            <person name="Lucas S."/>
            <person name="Copeland A."/>
            <person name="Lapidus A."/>
            <person name="Glavina del Rio T."/>
            <person name="Dalin E."/>
            <person name="Tice H."/>
            <person name="Bruce D."/>
            <person name="Goodwin L."/>
            <person name="Pitluck S."/>
            <person name="Peters L."/>
            <person name="Mikhailova N."/>
            <person name="Munk A.C.C."/>
            <person name="Kyrpides N."/>
            <person name="Mavromatis K."/>
            <person name="Ivanova N."/>
            <person name="Brettin T."/>
            <person name="Detter J.C."/>
            <person name="Han C."/>
            <person name="Larimer F."/>
            <person name="Land M."/>
            <person name="Hauser L."/>
            <person name="Markowitz V."/>
            <person name="Cheng J.-F."/>
            <person name="Hugenholtz P."/>
            <person name="Woyke T."/>
            <person name="Wu D."/>
            <person name="Brambilla E."/>
            <person name="Klenk H.-P."/>
            <person name="Eisen J.A."/>
        </authorList>
    </citation>
    <scope>NUCLEOTIDE SEQUENCE [LARGE SCALE GENOMIC DNA]</scope>
    <source>
        <strain evidence="3">DSM 18391 / NRRL B-41598 / KBS 63</strain>
    </source>
</reference>
<organism evidence="2 3">
    <name type="scientific">Terriglobus roseus (strain DSM 18391 / NRRL B-41598 / KBS 63)</name>
    <dbReference type="NCBI Taxonomy" id="926566"/>
    <lineage>
        <taxon>Bacteria</taxon>
        <taxon>Pseudomonadati</taxon>
        <taxon>Acidobacteriota</taxon>
        <taxon>Terriglobia</taxon>
        <taxon>Terriglobales</taxon>
        <taxon>Acidobacteriaceae</taxon>
        <taxon>Terriglobus</taxon>
    </lineage>
</organism>
<name>I3ZJ46_TERRK</name>
<dbReference type="KEGG" id="trs:Terro_3032"/>
<dbReference type="AlphaFoldDB" id="I3ZJ46"/>
<dbReference type="STRING" id="926566.Terro_3032"/>
<proteinExistence type="predicted"/>
<sequence>MAEEPAGQIVQHPEEYEAGYAARHENQSFSLTATRSWQSGWTDADRELKKPLGRDSIQQEPLPFFGTGSQARREGLPFDTSRTEEWKIAWIEADIALGLEDVMRAEVFR</sequence>